<dbReference type="AlphaFoldDB" id="A0A0R1RM63"/>
<evidence type="ECO:0000256" key="20">
    <source>
        <dbReference type="SAM" id="Phobius"/>
    </source>
</evidence>
<dbReference type="NCBIfam" id="TIGR00560">
    <property type="entry name" value="pgsA"/>
    <property type="match status" value="1"/>
</dbReference>
<evidence type="ECO:0000256" key="3">
    <source>
        <dbReference type="ARBA" id="ARBA00005042"/>
    </source>
</evidence>
<name>A0A0R1RM63_9LACO</name>
<evidence type="ECO:0000256" key="6">
    <source>
        <dbReference type="ARBA" id="ARBA00013170"/>
    </source>
</evidence>
<evidence type="ECO:0000256" key="19">
    <source>
        <dbReference type="RuleBase" id="RU003750"/>
    </source>
</evidence>
<dbReference type="STRING" id="1423778.FC70_GL000432"/>
<dbReference type="PANTHER" id="PTHR14269:SF62">
    <property type="entry name" value="CDP-DIACYLGLYCEROL--GLYCEROL-3-PHOSPHATE 3-PHOSPHATIDYLTRANSFERASE 1, CHLOROPLASTIC"/>
    <property type="match status" value="1"/>
</dbReference>
<evidence type="ECO:0000256" key="7">
    <source>
        <dbReference type="ARBA" id="ARBA00014944"/>
    </source>
</evidence>
<dbReference type="EMBL" id="AZFE01000003">
    <property type="protein sequence ID" value="KRL57958.1"/>
    <property type="molecule type" value="Genomic_DNA"/>
</dbReference>
<dbReference type="GO" id="GO:0006655">
    <property type="term" value="P:phosphatidylglycerol biosynthetic process"/>
    <property type="evidence" value="ECO:0007669"/>
    <property type="project" value="UniProtKB-UniPathway"/>
</dbReference>
<sequence>MEDFGLNLPNKLTVLRLIAIPFFLLLLVLPLDWGTISFAGSVVPVSQFVAAILFLAAVITDNLDGIIARKYHLVTNFGKFTDPLADKLLVMTAFIMLTSMDVVPAWVTVVIIWRELAVTGLRLLIVESNGEVLAAKMPGKIKTVSQFIAILFLLLNNMGFALINVPFGEIMLYICLFFTVYSGIDYFVKGRSVFSDGLK</sequence>
<comment type="pathway">
    <text evidence="4">Lipid metabolism.</text>
</comment>
<feature type="transmembrane region" description="Helical" evidence="20">
    <location>
        <begin position="38"/>
        <end position="59"/>
    </location>
</feature>
<dbReference type="Proteomes" id="UP000051697">
    <property type="component" value="Unassembled WGS sequence"/>
</dbReference>
<comment type="subcellular location">
    <subcellularLocation>
        <location evidence="2">Cell membrane</location>
        <topology evidence="2">Multi-pass membrane protein</topology>
    </subcellularLocation>
</comment>
<dbReference type="EC" id="2.7.8.5" evidence="6 18"/>
<dbReference type="PIRSF" id="PIRSF000847">
    <property type="entry name" value="Phos_ph_gly_syn"/>
    <property type="match status" value="1"/>
</dbReference>
<evidence type="ECO:0000256" key="12">
    <source>
        <dbReference type="ARBA" id="ARBA00022989"/>
    </source>
</evidence>
<organism evidence="21 22">
    <name type="scientific">Paucilactobacillus oligofermentans DSM 15707 = LMG 22743</name>
    <dbReference type="NCBI Taxonomy" id="1423778"/>
    <lineage>
        <taxon>Bacteria</taxon>
        <taxon>Bacillati</taxon>
        <taxon>Bacillota</taxon>
        <taxon>Bacilli</taxon>
        <taxon>Lactobacillales</taxon>
        <taxon>Lactobacillaceae</taxon>
        <taxon>Paucilactobacillus</taxon>
    </lineage>
</organism>
<keyword evidence="8" id="KW-1003">Cell membrane</keyword>
<dbReference type="PROSITE" id="PS00379">
    <property type="entry name" value="CDP_ALCOHOL_P_TRANSF"/>
    <property type="match status" value="1"/>
</dbReference>
<keyword evidence="11 20" id="KW-0812">Transmembrane</keyword>
<keyword evidence="16" id="KW-1208">Phospholipid metabolism</keyword>
<gene>
    <name evidence="21" type="ORF">FC70_GL000432</name>
</gene>
<evidence type="ECO:0000313" key="22">
    <source>
        <dbReference type="Proteomes" id="UP000051697"/>
    </source>
</evidence>
<reference evidence="21 22" key="1">
    <citation type="journal article" date="2015" name="Genome Announc.">
        <title>Expanding the biotechnology potential of lactobacilli through comparative genomics of 213 strains and associated genera.</title>
        <authorList>
            <person name="Sun Z."/>
            <person name="Harris H.M."/>
            <person name="McCann A."/>
            <person name="Guo C."/>
            <person name="Argimon S."/>
            <person name="Zhang W."/>
            <person name="Yang X."/>
            <person name="Jeffery I.B."/>
            <person name="Cooney J.C."/>
            <person name="Kagawa T.F."/>
            <person name="Liu W."/>
            <person name="Song Y."/>
            <person name="Salvetti E."/>
            <person name="Wrobel A."/>
            <person name="Rasinkangas P."/>
            <person name="Parkhill J."/>
            <person name="Rea M.C."/>
            <person name="O'Sullivan O."/>
            <person name="Ritari J."/>
            <person name="Douillard F.P."/>
            <person name="Paul Ross R."/>
            <person name="Yang R."/>
            <person name="Briner A.E."/>
            <person name="Felis G.E."/>
            <person name="de Vos W.M."/>
            <person name="Barrangou R."/>
            <person name="Klaenhammer T.R."/>
            <person name="Caufield P.W."/>
            <person name="Cui Y."/>
            <person name="Zhang H."/>
            <person name="O'Toole P.W."/>
        </authorList>
    </citation>
    <scope>NUCLEOTIDE SEQUENCE [LARGE SCALE GENOMIC DNA]</scope>
    <source>
        <strain evidence="21 22">DSM 15707</strain>
    </source>
</reference>
<dbReference type="PATRIC" id="fig|1423778.4.peg.451"/>
<keyword evidence="14 20" id="KW-0472">Membrane</keyword>
<evidence type="ECO:0000256" key="5">
    <source>
        <dbReference type="ARBA" id="ARBA00010441"/>
    </source>
</evidence>
<dbReference type="FunFam" id="1.20.120.1760:FF:000004">
    <property type="entry name" value="CDP-diacylglycerol--glycerol-3-phosphate 3-phosphatidyltransferase"/>
    <property type="match status" value="1"/>
</dbReference>
<feature type="transmembrane region" description="Helical" evidence="20">
    <location>
        <begin position="144"/>
        <end position="164"/>
    </location>
</feature>
<evidence type="ECO:0000256" key="15">
    <source>
        <dbReference type="ARBA" id="ARBA00023209"/>
    </source>
</evidence>
<dbReference type="Gene3D" id="1.20.120.1760">
    <property type="match status" value="1"/>
</dbReference>
<dbReference type="InterPro" id="IPR050324">
    <property type="entry name" value="CDP-alcohol_PTase-I"/>
</dbReference>
<keyword evidence="10 19" id="KW-0808">Transferase</keyword>
<dbReference type="PANTHER" id="PTHR14269">
    <property type="entry name" value="CDP-DIACYLGLYCEROL--GLYCEROL-3-PHOSPHATE 3-PHOSPHATIDYLTRANSFERASE-RELATED"/>
    <property type="match status" value="1"/>
</dbReference>
<evidence type="ECO:0000256" key="11">
    <source>
        <dbReference type="ARBA" id="ARBA00022692"/>
    </source>
</evidence>
<comment type="similarity">
    <text evidence="5 19">Belongs to the CDP-alcohol phosphatidyltransferase class-I family.</text>
</comment>
<keyword evidence="9" id="KW-0444">Lipid biosynthesis</keyword>
<keyword evidence="12 20" id="KW-1133">Transmembrane helix</keyword>
<protein>
    <recommendedName>
        <fullName evidence="7 18">CDP-diacylglycerol--glycerol-3-phosphate 3-phosphatidyltransferase</fullName>
        <ecNumber evidence="6 18">2.7.8.5</ecNumber>
    </recommendedName>
</protein>
<evidence type="ECO:0000256" key="14">
    <source>
        <dbReference type="ARBA" id="ARBA00023136"/>
    </source>
</evidence>
<evidence type="ECO:0000256" key="13">
    <source>
        <dbReference type="ARBA" id="ARBA00023098"/>
    </source>
</evidence>
<evidence type="ECO:0000256" key="18">
    <source>
        <dbReference type="NCBIfam" id="TIGR00560"/>
    </source>
</evidence>
<feature type="transmembrane region" description="Helical" evidence="20">
    <location>
        <begin position="170"/>
        <end position="188"/>
    </location>
</feature>
<comment type="catalytic activity">
    <reaction evidence="17">
        <text>a CDP-1,2-diacyl-sn-glycerol + sn-glycerol 3-phosphate = a 1,2-diacyl-sn-glycero-3-phospho-(1'-sn-glycero-3'-phosphate) + CMP + H(+)</text>
        <dbReference type="Rhea" id="RHEA:12593"/>
        <dbReference type="ChEBI" id="CHEBI:15378"/>
        <dbReference type="ChEBI" id="CHEBI:57597"/>
        <dbReference type="ChEBI" id="CHEBI:58332"/>
        <dbReference type="ChEBI" id="CHEBI:60110"/>
        <dbReference type="ChEBI" id="CHEBI:60377"/>
        <dbReference type="EC" id="2.7.8.5"/>
    </reaction>
</comment>
<evidence type="ECO:0000256" key="17">
    <source>
        <dbReference type="ARBA" id="ARBA00048586"/>
    </source>
</evidence>
<dbReference type="GO" id="GO:0005886">
    <property type="term" value="C:plasma membrane"/>
    <property type="evidence" value="ECO:0007669"/>
    <property type="project" value="UniProtKB-SubCell"/>
</dbReference>
<feature type="transmembrane region" description="Helical" evidence="20">
    <location>
        <begin position="12"/>
        <end position="31"/>
    </location>
</feature>
<feature type="transmembrane region" description="Helical" evidence="20">
    <location>
        <begin position="88"/>
        <end position="113"/>
    </location>
</feature>
<dbReference type="InterPro" id="IPR004570">
    <property type="entry name" value="Phosphatidylglycerol_P_synth"/>
</dbReference>
<evidence type="ECO:0000256" key="9">
    <source>
        <dbReference type="ARBA" id="ARBA00022516"/>
    </source>
</evidence>
<dbReference type="GO" id="GO:0008444">
    <property type="term" value="F:CDP-diacylglycerol-glycerol-3-phosphate 3-phosphatidyltransferase activity"/>
    <property type="evidence" value="ECO:0007669"/>
    <property type="project" value="UniProtKB-UniRule"/>
</dbReference>
<keyword evidence="22" id="KW-1185">Reference proteome</keyword>
<evidence type="ECO:0000256" key="10">
    <source>
        <dbReference type="ARBA" id="ARBA00022679"/>
    </source>
</evidence>
<evidence type="ECO:0000256" key="16">
    <source>
        <dbReference type="ARBA" id="ARBA00023264"/>
    </source>
</evidence>
<accession>A0A0R1RM63</accession>
<dbReference type="InterPro" id="IPR043130">
    <property type="entry name" value="CDP-OH_PTrfase_TM_dom"/>
</dbReference>
<evidence type="ECO:0000256" key="1">
    <source>
        <dbReference type="ARBA" id="ARBA00003973"/>
    </source>
</evidence>
<dbReference type="InterPro" id="IPR000462">
    <property type="entry name" value="CDP-OH_P_trans"/>
</dbReference>
<dbReference type="Pfam" id="PF01066">
    <property type="entry name" value="CDP-OH_P_transf"/>
    <property type="match status" value="1"/>
</dbReference>
<proteinExistence type="inferred from homology"/>
<evidence type="ECO:0000256" key="2">
    <source>
        <dbReference type="ARBA" id="ARBA00004651"/>
    </source>
</evidence>
<dbReference type="InterPro" id="IPR048254">
    <property type="entry name" value="CDP_ALCOHOL_P_TRANSF_CS"/>
</dbReference>
<evidence type="ECO:0000256" key="8">
    <source>
        <dbReference type="ARBA" id="ARBA00022475"/>
    </source>
</evidence>
<keyword evidence="13" id="KW-0443">Lipid metabolism</keyword>
<comment type="function">
    <text evidence="1">This protein catalyzes the committed step to the synthesis of the acidic phospholipids.</text>
</comment>
<evidence type="ECO:0000256" key="4">
    <source>
        <dbReference type="ARBA" id="ARBA00005189"/>
    </source>
</evidence>
<dbReference type="UniPathway" id="UPA00084">
    <property type="reaction ID" value="UER00503"/>
</dbReference>
<comment type="caution">
    <text evidence="21">The sequence shown here is derived from an EMBL/GenBank/DDBJ whole genome shotgun (WGS) entry which is preliminary data.</text>
</comment>
<evidence type="ECO:0000313" key="21">
    <source>
        <dbReference type="EMBL" id="KRL57958.1"/>
    </source>
</evidence>
<comment type="pathway">
    <text evidence="3">Phospholipid metabolism; phosphatidylglycerol biosynthesis; phosphatidylglycerol from CDP-diacylglycerol: step 1/2.</text>
</comment>
<keyword evidence="15" id="KW-0594">Phospholipid biosynthesis</keyword>